<dbReference type="Proteomes" id="UP000319658">
    <property type="component" value="Segment"/>
</dbReference>
<proteinExistence type="predicted"/>
<dbReference type="EMBL" id="MN102098">
    <property type="protein sequence ID" value="QDJ97159.1"/>
    <property type="molecule type" value="Genomic_DNA"/>
</dbReference>
<name>A0A514TVV2_9CAUD</name>
<reference evidence="1 2" key="1">
    <citation type="submission" date="2019-06" db="EMBL/GenBank/DDBJ databases">
        <title>Complete genome sequence of Aeromonas hydrophila bacteriophage D3.</title>
        <authorList>
            <person name="Rai S."/>
            <person name="Tyagi A."/>
            <person name="Kumar N."/>
            <person name="Singh N."/>
        </authorList>
    </citation>
    <scope>NUCLEOTIDE SEQUENCE [LARGE SCALE GENOMIC DNA]</scope>
</reference>
<gene>
    <name evidence="1" type="ORF">D3_0161</name>
</gene>
<organism evidence="1 2">
    <name type="scientific">Aeromonas phage D3</name>
    <dbReference type="NCBI Taxonomy" id="2593327"/>
    <lineage>
        <taxon>Viruses</taxon>
        <taxon>Duplodnaviria</taxon>
        <taxon>Heunggongvirae</taxon>
        <taxon>Uroviricota</taxon>
        <taxon>Caudoviricetes</taxon>
        <taxon>Chimalliviridae</taxon>
        <taxon>Ludhianavirus</taxon>
        <taxon>Ludhianavirus D3</taxon>
    </lineage>
</organism>
<protein>
    <submittedName>
        <fullName evidence="1">Uncharacterized protein</fullName>
    </submittedName>
</protein>
<keyword evidence="2" id="KW-1185">Reference proteome</keyword>
<sequence>MKPIRINPRAQAINVDYLPTPKQLEEWHDEDAVINHLAKKVLTKWYQVPANKVEKDKALLFLPQGKLYDTLIPKMGINKRDAFNHMVIVHGMTEPGSLQLHLMMYFLCKWFTKSSLRTYSEA</sequence>
<accession>A0A514TVV2</accession>
<evidence type="ECO:0000313" key="2">
    <source>
        <dbReference type="Proteomes" id="UP000319658"/>
    </source>
</evidence>
<evidence type="ECO:0000313" key="1">
    <source>
        <dbReference type="EMBL" id="QDJ97159.1"/>
    </source>
</evidence>